<keyword evidence="4" id="KW-0802">TPR repeat</keyword>
<evidence type="ECO:0000256" key="1">
    <source>
        <dbReference type="ARBA" id="ARBA00004173"/>
    </source>
</evidence>
<dbReference type="InterPro" id="IPR040395">
    <property type="entry name" value="TTC19"/>
</dbReference>
<evidence type="ECO:0000256" key="5">
    <source>
        <dbReference type="ARBA" id="ARBA00022946"/>
    </source>
</evidence>
<dbReference type="GO" id="GO:0034551">
    <property type="term" value="P:mitochondrial respiratory chain complex III assembly"/>
    <property type="evidence" value="ECO:0007669"/>
    <property type="project" value="InterPro"/>
</dbReference>
<evidence type="ECO:0000256" key="3">
    <source>
        <dbReference type="ARBA" id="ARBA00022737"/>
    </source>
</evidence>
<sequence>MSSRIRFMWRRLNQIKLSYRTRCSAVIPIFTPKTIIAPVPYTLGFSILTLIGLEKKLNAEDELIMTIKHCILFIQRNEFDKAEQLLHVALRQAQQINHQLGITYVYDVMANLALEREQYSKAKQLFVAVSQRLFSDGIAEDDPRLIHISAKLARISHMQHEYTTAQLGFDWCLEKLSAIIDRDPNDNYKQLQAMVEDWYGRLFIDCDKCELGLKYMKSSYEKMKNLKDIGQDHLVIQLNDIGTVCDKIGAVDDSIKYFKEAIDLGKTIEDMPDLGAMYVNLGRAYMKKNLLDFARKTCGYGWKLGVMAKNDDIKSEAELCLKEIKNMA</sequence>
<proteinExistence type="inferred from homology"/>
<comment type="caution">
    <text evidence="7">The sequence shown here is derived from an EMBL/GenBank/DDBJ whole genome shotgun (WGS) entry which is preliminary data.</text>
</comment>
<keyword evidence="6" id="KW-0496">Mitochondrion</keyword>
<dbReference type="InterPro" id="IPR011990">
    <property type="entry name" value="TPR-like_helical_dom_sf"/>
</dbReference>
<keyword evidence="5" id="KW-0809">Transit peptide</keyword>
<evidence type="ECO:0000256" key="2">
    <source>
        <dbReference type="ARBA" id="ARBA00008219"/>
    </source>
</evidence>
<dbReference type="OrthoDB" id="5986190at2759"/>
<gene>
    <name evidence="7" type="ORF">DCHRY22_LOCUS5066</name>
</gene>
<evidence type="ECO:0000313" key="8">
    <source>
        <dbReference type="Proteomes" id="UP000789524"/>
    </source>
</evidence>
<comment type="similarity">
    <text evidence="2">Belongs to the TTC19 family.</text>
</comment>
<comment type="subcellular location">
    <subcellularLocation>
        <location evidence="1">Mitochondrion</location>
    </subcellularLocation>
</comment>
<organism evidence="7 8">
    <name type="scientific">Danaus chrysippus</name>
    <name type="common">African queen</name>
    <dbReference type="NCBI Taxonomy" id="151541"/>
    <lineage>
        <taxon>Eukaryota</taxon>
        <taxon>Metazoa</taxon>
        <taxon>Ecdysozoa</taxon>
        <taxon>Arthropoda</taxon>
        <taxon>Hexapoda</taxon>
        <taxon>Insecta</taxon>
        <taxon>Pterygota</taxon>
        <taxon>Neoptera</taxon>
        <taxon>Endopterygota</taxon>
        <taxon>Lepidoptera</taxon>
        <taxon>Glossata</taxon>
        <taxon>Ditrysia</taxon>
        <taxon>Papilionoidea</taxon>
        <taxon>Nymphalidae</taxon>
        <taxon>Danainae</taxon>
        <taxon>Danaini</taxon>
        <taxon>Danaina</taxon>
        <taxon>Danaus</taxon>
        <taxon>Anosia</taxon>
    </lineage>
</organism>
<evidence type="ECO:0000256" key="4">
    <source>
        <dbReference type="ARBA" id="ARBA00022803"/>
    </source>
</evidence>
<keyword evidence="8" id="KW-1185">Reference proteome</keyword>
<keyword evidence="3" id="KW-0677">Repeat</keyword>
<dbReference type="SUPFAM" id="SSF48452">
    <property type="entry name" value="TPR-like"/>
    <property type="match status" value="1"/>
</dbReference>
<dbReference type="PANTHER" id="PTHR13143">
    <property type="entry name" value="TETRATRICOPEPTIDE REPEAT PROTEIN 19"/>
    <property type="match status" value="1"/>
</dbReference>
<dbReference type="AlphaFoldDB" id="A0A8J2QJ05"/>
<dbReference type="GO" id="GO:0005743">
    <property type="term" value="C:mitochondrial inner membrane"/>
    <property type="evidence" value="ECO:0007669"/>
    <property type="project" value="TreeGrafter"/>
</dbReference>
<dbReference type="Proteomes" id="UP000789524">
    <property type="component" value="Unassembled WGS sequence"/>
</dbReference>
<reference evidence="7" key="1">
    <citation type="submission" date="2021-09" db="EMBL/GenBank/DDBJ databases">
        <authorList>
            <person name="Martin H S."/>
        </authorList>
    </citation>
    <scope>NUCLEOTIDE SEQUENCE</scope>
</reference>
<dbReference type="Gene3D" id="1.25.40.10">
    <property type="entry name" value="Tetratricopeptide repeat domain"/>
    <property type="match status" value="2"/>
</dbReference>
<evidence type="ECO:0000256" key="6">
    <source>
        <dbReference type="ARBA" id="ARBA00023128"/>
    </source>
</evidence>
<evidence type="ECO:0000313" key="7">
    <source>
        <dbReference type="EMBL" id="CAG9564007.1"/>
    </source>
</evidence>
<dbReference type="EMBL" id="CAKASE010000050">
    <property type="protein sequence ID" value="CAG9564007.1"/>
    <property type="molecule type" value="Genomic_DNA"/>
</dbReference>
<name>A0A8J2QJ05_9NEOP</name>
<protein>
    <submittedName>
        <fullName evidence="7">(African queen) hypothetical protein</fullName>
    </submittedName>
</protein>
<dbReference type="PANTHER" id="PTHR13143:SF6">
    <property type="entry name" value="TETRATRICOPEPTIDE REPEAT PROTEIN 19, MITOCHONDRIAL"/>
    <property type="match status" value="1"/>
</dbReference>
<accession>A0A8J2QJ05</accession>